<evidence type="ECO:0000313" key="5">
    <source>
        <dbReference type="Proteomes" id="UP000256900"/>
    </source>
</evidence>
<dbReference type="InterPro" id="IPR037049">
    <property type="entry name" value="DUF1214_C_sf"/>
</dbReference>
<name>A0A3D9Z4E5_9HYPH</name>
<dbReference type="SUPFAM" id="SSF160935">
    <property type="entry name" value="VPA0735-like"/>
    <property type="match status" value="1"/>
</dbReference>
<dbReference type="Gene3D" id="2.60.120.600">
    <property type="entry name" value="Domain of unknown function DUF1214, C-terminal domain"/>
    <property type="match status" value="1"/>
</dbReference>
<feature type="chain" id="PRO_5017792425" description="Phosphatidylserine decarboxylase" evidence="1">
    <location>
        <begin position="44"/>
        <end position="462"/>
    </location>
</feature>
<keyword evidence="1" id="KW-0732">Signal</keyword>
<dbReference type="OrthoDB" id="272779at2"/>
<proteinExistence type="predicted"/>
<dbReference type="InterPro" id="IPR010621">
    <property type="entry name" value="DUF1214"/>
</dbReference>
<dbReference type="Proteomes" id="UP000256900">
    <property type="component" value="Unassembled WGS sequence"/>
</dbReference>
<dbReference type="Pfam" id="PF06863">
    <property type="entry name" value="DUF1254"/>
    <property type="match status" value="1"/>
</dbReference>
<gene>
    <name evidence="4" type="ORF">DES32_2061</name>
</gene>
<accession>A0A3D9Z4E5</accession>
<evidence type="ECO:0000313" key="4">
    <source>
        <dbReference type="EMBL" id="REF86019.1"/>
    </source>
</evidence>
<dbReference type="Pfam" id="PF06742">
    <property type="entry name" value="DUF1214"/>
    <property type="match status" value="1"/>
</dbReference>
<dbReference type="PANTHER" id="PTHR36509">
    <property type="entry name" value="BLL3101 PROTEIN"/>
    <property type="match status" value="1"/>
</dbReference>
<feature type="signal peptide" evidence="1">
    <location>
        <begin position="1"/>
        <end position="43"/>
    </location>
</feature>
<organism evidence="4 5">
    <name type="scientific">Methylovirgula ligni</name>
    <dbReference type="NCBI Taxonomy" id="569860"/>
    <lineage>
        <taxon>Bacteria</taxon>
        <taxon>Pseudomonadati</taxon>
        <taxon>Pseudomonadota</taxon>
        <taxon>Alphaproteobacteria</taxon>
        <taxon>Hyphomicrobiales</taxon>
        <taxon>Beijerinckiaceae</taxon>
        <taxon>Methylovirgula</taxon>
    </lineage>
</organism>
<protein>
    <recommendedName>
        <fullName evidence="6">Phosphatidylserine decarboxylase</fullName>
    </recommendedName>
</protein>
<keyword evidence="5" id="KW-1185">Reference proteome</keyword>
<feature type="domain" description="DUF1214" evidence="2">
    <location>
        <begin position="334"/>
        <end position="445"/>
    </location>
</feature>
<comment type="caution">
    <text evidence="4">The sequence shown here is derived from an EMBL/GenBank/DDBJ whole genome shotgun (WGS) entry which is preliminary data.</text>
</comment>
<evidence type="ECO:0000259" key="3">
    <source>
        <dbReference type="Pfam" id="PF06863"/>
    </source>
</evidence>
<reference evidence="4 5" key="1">
    <citation type="submission" date="2018-08" db="EMBL/GenBank/DDBJ databases">
        <title>Genomic Encyclopedia of Type Strains, Phase IV (KMG-IV): sequencing the most valuable type-strain genomes for metagenomic binning, comparative biology and taxonomic classification.</title>
        <authorList>
            <person name="Goeker M."/>
        </authorList>
    </citation>
    <scope>NUCLEOTIDE SEQUENCE [LARGE SCALE GENOMIC DNA]</scope>
    <source>
        <strain evidence="4 5">BW863</strain>
    </source>
</reference>
<dbReference type="AlphaFoldDB" id="A0A3D9Z4E5"/>
<sequence>MTSGTNGTIFSRGASRRDILRQGFALPAAASLAMLTKSSFAIAADDDLATLHLAYRYGLPLYDNARVTYLVSQSPLNPLRVAPNFFLHGRKLADYHSRLVTTPNTDTLYSVAIVDLTAGPVLLKVPEFGKRYYSIALIDAFTNNSDYVGSRATGGQAATYVIVPPGYDKALPDGAKRLHANTPHTTLLVRILIDGPDDYDDVHDLQNGLKLTQANTPPAPSLIAPDPRDPENFVALVNQVLRINPPPAADQAALKRLAAVGVGAESGALTASQKALWAKYFDEAQKALLAEIHGFGATHDGWTYLPSDVGNFGTDYATRAAIAITGLWVNIPAEAVYTFAGLDSKGEKLVGSKNYRLRLPAGAPPTDSFWSLSIYEVEPDGRLFFTDNPLHRYAISDRTQGLKKNADGSLDIFIQRASPGGDKESNWLPAPEGDFRLVARAYLPRPELLDGRFKYPSVEPVA</sequence>
<dbReference type="PANTHER" id="PTHR36509:SF2">
    <property type="entry name" value="BLL3101 PROTEIN"/>
    <property type="match status" value="1"/>
</dbReference>
<dbReference type="RefSeq" id="WP_115836606.1">
    <property type="nucleotide sequence ID" value="NZ_CP025086.1"/>
</dbReference>
<dbReference type="EMBL" id="QUMO01000003">
    <property type="protein sequence ID" value="REF86019.1"/>
    <property type="molecule type" value="Genomic_DNA"/>
</dbReference>
<dbReference type="InterPro" id="IPR037050">
    <property type="entry name" value="DUF1254_sf"/>
</dbReference>
<dbReference type="InterPro" id="IPR010679">
    <property type="entry name" value="DUF1254"/>
</dbReference>
<dbReference type="Gene3D" id="2.60.40.1610">
    <property type="entry name" value="Domain of unknown function DUF1254"/>
    <property type="match status" value="1"/>
</dbReference>
<feature type="domain" description="DUF1254" evidence="3">
    <location>
        <begin position="84"/>
        <end position="212"/>
    </location>
</feature>
<evidence type="ECO:0000259" key="2">
    <source>
        <dbReference type="Pfam" id="PF06742"/>
    </source>
</evidence>
<evidence type="ECO:0000256" key="1">
    <source>
        <dbReference type="SAM" id="SignalP"/>
    </source>
</evidence>
<evidence type="ECO:0008006" key="6">
    <source>
        <dbReference type="Google" id="ProtNLM"/>
    </source>
</evidence>